<evidence type="ECO:0000256" key="1">
    <source>
        <dbReference type="ARBA" id="ARBA00023125"/>
    </source>
</evidence>
<dbReference type="EMBL" id="VKHT01000034">
    <property type="protein sequence ID" value="MBB0242998.1"/>
    <property type="molecule type" value="Genomic_DNA"/>
</dbReference>
<dbReference type="InterPro" id="IPR050807">
    <property type="entry name" value="TransReg_Diox_bact_type"/>
</dbReference>
<proteinExistence type="predicted"/>
<sequence>MSFAGNRLREIRKARGFSQEQLAAELGVRPAYVSKWERGVSAPNGTNTVKLLRALGCELEEVSRCPAGRD</sequence>
<dbReference type="InterPro" id="IPR001387">
    <property type="entry name" value="Cro/C1-type_HTH"/>
</dbReference>
<protein>
    <submittedName>
        <fullName evidence="3">Helix-turn-helix domain-containing protein</fullName>
    </submittedName>
</protein>
<dbReference type="GO" id="GO:0003677">
    <property type="term" value="F:DNA binding"/>
    <property type="evidence" value="ECO:0007669"/>
    <property type="project" value="UniProtKB-KW"/>
</dbReference>
<evidence type="ECO:0000259" key="2">
    <source>
        <dbReference type="PROSITE" id="PS50943"/>
    </source>
</evidence>
<dbReference type="Gene3D" id="1.10.260.40">
    <property type="entry name" value="lambda repressor-like DNA-binding domains"/>
    <property type="match status" value="1"/>
</dbReference>
<dbReference type="SUPFAM" id="SSF47413">
    <property type="entry name" value="lambda repressor-like DNA-binding domains"/>
    <property type="match status" value="1"/>
</dbReference>
<name>A0A7W3Y036_9ACTN</name>
<reference evidence="4" key="1">
    <citation type="submission" date="2019-10" db="EMBL/GenBank/DDBJ databases">
        <title>Streptomyces sp. nov., a novel actinobacterium isolated from alkaline environment.</title>
        <authorList>
            <person name="Golinska P."/>
        </authorList>
    </citation>
    <scope>NUCLEOTIDE SEQUENCE [LARGE SCALE GENOMIC DNA]</scope>
    <source>
        <strain evidence="4">DSM 42118</strain>
    </source>
</reference>
<feature type="domain" description="HTH cro/C1-type" evidence="2">
    <location>
        <begin position="8"/>
        <end position="62"/>
    </location>
</feature>
<evidence type="ECO:0000313" key="4">
    <source>
        <dbReference type="Proteomes" id="UP000538929"/>
    </source>
</evidence>
<dbReference type="PANTHER" id="PTHR46797:SF1">
    <property type="entry name" value="METHYLPHOSPHONATE SYNTHASE"/>
    <property type="match status" value="1"/>
</dbReference>
<keyword evidence="1" id="KW-0238">DNA-binding</keyword>
<dbReference type="GO" id="GO:0003700">
    <property type="term" value="F:DNA-binding transcription factor activity"/>
    <property type="evidence" value="ECO:0007669"/>
    <property type="project" value="TreeGrafter"/>
</dbReference>
<dbReference type="Pfam" id="PF01381">
    <property type="entry name" value="HTH_3"/>
    <property type="match status" value="1"/>
</dbReference>
<dbReference type="Proteomes" id="UP000538929">
    <property type="component" value="Unassembled WGS sequence"/>
</dbReference>
<dbReference type="RefSeq" id="WP_182604730.1">
    <property type="nucleotide sequence ID" value="NZ_VKHT01000034.1"/>
</dbReference>
<accession>A0A7W3Y036</accession>
<dbReference type="PANTHER" id="PTHR46797">
    <property type="entry name" value="HTH-TYPE TRANSCRIPTIONAL REGULATOR"/>
    <property type="match status" value="1"/>
</dbReference>
<evidence type="ECO:0000313" key="3">
    <source>
        <dbReference type="EMBL" id="MBB0242998.1"/>
    </source>
</evidence>
<comment type="caution">
    <text evidence="3">The sequence shown here is derived from an EMBL/GenBank/DDBJ whole genome shotgun (WGS) entry which is preliminary data.</text>
</comment>
<keyword evidence="4" id="KW-1185">Reference proteome</keyword>
<dbReference type="CDD" id="cd00093">
    <property type="entry name" value="HTH_XRE"/>
    <property type="match status" value="1"/>
</dbReference>
<dbReference type="SMART" id="SM00530">
    <property type="entry name" value="HTH_XRE"/>
    <property type="match status" value="1"/>
</dbReference>
<dbReference type="InterPro" id="IPR010982">
    <property type="entry name" value="Lambda_DNA-bd_dom_sf"/>
</dbReference>
<dbReference type="GO" id="GO:0005829">
    <property type="term" value="C:cytosol"/>
    <property type="evidence" value="ECO:0007669"/>
    <property type="project" value="TreeGrafter"/>
</dbReference>
<gene>
    <name evidence="3" type="ORF">FNQ90_02460</name>
</gene>
<organism evidence="3 4">
    <name type="scientific">Streptomyces alkaliphilus</name>
    <dbReference type="NCBI Taxonomy" id="1472722"/>
    <lineage>
        <taxon>Bacteria</taxon>
        <taxon>Bacillati</taxon>
        <taxon>Actinomycetota</taxon>
        <taxon>Actinomycetes</taxon>
        <taxon>Kitasatosporales</taxon>
        <taxon>Streptomycetaceae</taxon>
        <taxon>Streptomyces</taxon>
    </lineage>
</organism>
<dbReference type="PROSITE" id="PS50943">
    <property type="entry name" value="HTH_CROC1"/>
    <property type="match status" value="1"/>
</dbReference>
<dbReference type="AlphaFoldDB" id="A0A7W3Y036"/>